<gene>
    <name evidence="3" type="ORF">C7U54_07555</name>
    <name evidence="2" type="ORF">Fi14EGH31_07790</name>
</gene>
<dbReference type="EMBL" id="PYLQ01000009">
    <property type="protein sequence ID" value="PST40873.1"/>
    <property type="molecule type" value="Genomic_DNA"/>
</dbReference>
<dbReference type="Proteomes" id="UP000593842">
    <property type="component" value="Chromosome"/>
</dbReference>
<reference evidence="2" key="2">
    <citation type="journal article" date="2020" name="Microbiol. Resour. Announc.">
        <title>Complete Genome Sequence of Faecalibacillus intestinalis JCM 34082, Isolated from Feces from a Healthy Japanese Female.</title>
        <authorList>
            <person name="Sakamoto M."/>
            <person name="Ikeyama N."/>
            <person name="Toyoda A."/>
            <person name="Murakami T."/>
            <person name="Mori H."/>
            <person name="Ohkuma M."/>
        </authorList>
    </citation>
    <scope>NUCLEOTIDE SEQUENCE</scope>
    <source>
        <strain evidence="2">14EGH31</strain>
    </source>
</reference>
<dbReference type="RefSeq" id="WP_107029881.1">
    <property type="nucleotide sequence ID" value="NZ_AP024085.1"/>
</dbReference>
<reference evidence="5" key="3">
    <citation type="submission" date="2020-09" db="EMBL/GenBank/DDBJ databases">
        <title>Complete genome sequencing of Faecalibacillus intestinalis strain 14EGH31.</title>
        <authorList>
            <person name="Sakamoto M."/>
            <person name="Murakami T."/>
            <person name="Mori H."/>
        </authorList>
    </citation>
    <scope>NUCLEOTIDE SEQUENCE [LARGE SCALE GENOMIC DNA]</scope>
    <source>
        <strain evidence="5">14EGH31</strain>
    </source>
</reference>
<evidence type="ECO:0000313" key="2">
    <source>
        <dbReference type="EMBL" id="BCL57067.1"/>
    </source>
</evidence>
<dbReference type="AlphaFoldDB" id="A0A2T3G048"/>
<protein>
    <submittedName>
        <fullName evidence="3">Uncharacterized protein</fullName>
    </submittedName>
</protein>
<reference evidence="3 4" key="1">
    <citation type="journal article" date="2019" name="Int. J. Syst. Evol. Microbiol.">
        <title>Faecalibacillus intestinalis gen. nov., sp. nov. and Faecalibacillus faecis sp. nov., isolated from human faeces.</title>
        <authorList>
            <person name="Seo B."/>
            <person name="Jeon K."/>
            <person name="Baek I."/>
            <person name="Lee Y.M."/>
            <person name="Baek K."/>
            <person name="Ko G."/>
        </authorList>
    </citation>
    <scope>NUCLEOTIDE SEQUENCE [LARGE SCALE GENOMIC DNA]</scope>
    <source>
        <strain evidence="3 4">SNUG30099</strain>
    </source>
</reference>
<accession>A0A2T3G048</accession>
<keyword evidence="4" id="KW-1185">Reference proteome</keyword>
<dbReference type="EMBL" id="AP024085">
    <property type="protein sequence ID" value="BCL57067.1"/>
    <property type="molecule type" value="Genomic_DNA"/>
</dbReference>
<feature type="coiled-coil region" evidence="1">
    <location>
        <begin position="21"/>
        <end position="48"/>
    </location>
</feature>
<dbReference type="Proteomes" id="UP000240974">
    <property type="component" value="Unassembled WGS sequence"/>
</dbReference>
<sequence>MYNLYKEYLEYFDLLDNQILLRSRDRKLEEANKKYENLINETKESIIRYSQLKFHEDISSSINTLSKYQIFDLLDHLYDFKEFEELKKHLQNLKILIF</sequence>
<name>A0A2T3G048_9FIRM</name>
<evidence type="ECO:0000313" key="3">
    <source>
        <dbReference type="EMBL" id="PST40873.1"/>
    </source>
</evidence>
<evidence type="ECO:0000313" key="5">
    <source>
        <dbReference type="Proteomes" id="UP000593842"/>
    </source>
</evidence>
<proteinExistence type="predicted"/>
<evidence type="ECO:0000313" key="4">
    <source>
        <dbReference type="Proteomes" id="UP000240974"/>
    </source>
</evidence>
<keyword evidence="1" id="KW-0175">Coiled coil</keyword>
<evidence type="ECO:0000256" key="1">
    <source>
        <dbReference type="SAM" id="Coils"/>
    </source>
</evidence>
<organism evidence="3 4">
    <name type="scientific">Faecalibacillus intestinalis</name>
    <dbReference type="NCBI Taxonomy" id="1982626"/>
    <lineage>
        <taxon>Bacteria</taxon>
        <taxon>Bacillati</taxon>
        <taxon>Bacillota</taxon>
        <taxon>Erysipelotrichia</taxon>
        <taxon>Erysipelotrichales</taxon>
        <taxon>Coprobacillaceae</taxon>
        <taxon>Faecalibacillus</taxon>
    </lineage>
</organism>
<dbReference type="KEGG" id="fit:Fi14EGH31_07790"/>
<dbReference type="GeneID" id="70579211"/>